<dbReference type="AlphaFoldDB" id="A0A2T5PGA6"/>
<dbReference type="EMBL" id="QASO01000130">
    <property type="protein sequence ID" value="PTU76767.1"/>
    <property type="molecule type" value="Genomic_DNA"/>
</dbReference>
<name>A0A2T5PGA6_ECTOL</name>
<proteinExistence type="predicted"/>
<reference evidence="1 2" key="1">
    <citation type="submission" date="2018-04" db="EMBL/GenBank/DDBJ databases">
        <title>Pseudomonas sp. nov., isolated from mangrove soil.</title>
        <authorList>
            <person name="Chen C."/>
        </authorList>
    </citation>
    <scope>NUCLEOTIDE SEQUENCE [LARGE SCALE GENOMIC DNA]</scope>
    <source>
        <strain evidence="1 2">JCM 14246</strain>
    </source>
</reference>
<dbReference type="Proteomes" id="UP000244052">
    <property type="component" value="Unassembled WGS sequence"/>
</dbReference>
<protein>
    <submittedName>
        <fullName evidence="1">Uncharacterized protein</fullName>
    </submittedName>
</protein>
<keyword evidence="2" id="KW-1185">Reference proteome</keyword>
<gene>
    <name evidence="1" type="ORF">DBO86_24070</name>
</gene>
<accession>A0A2T5PGA6</accession>
<sequence length="91" mass="10469">MTHNQCLELLESAEDTLDFLTSSLTYLIHAESQQAQPDAGLIAEWEALDQEVFEVQHALLGSDVETYRQVIKTYGQRNRELRPVVDRYMAK</sequence>
<evidence type="ECO:0000313" key="1">
    <source>
        <dbReference type="EMBL" id="PTU76767.1"/>
    </source>
</evidence>
<comment type="caution">
    <text evidence="1">The sequence shown here is derived from an EMBL/GenBank/DDBJ whole genome shotgun (WGS) entry which is preliminary data.</text>
</comment>
<organism evidence="1 2">
    <name type="scientific">Ectopseudomonas oleovorans</name>
    <name type="common">Pseudomonas oleovorans</name>
    <dbReference type="NCBI Taxonomy" id="301"/>
    <lineage>
        <taxon>Bacteria</taxon>
        <taxon>Pseudomonadati</taxon>
        <taxon>Pseudomonadota</taxon>
        <taxon>Gammaproteobacteria</taxon>
        <taxon>Pseudomonadales</taxon>
        <taxon>Pseudomonadaceae</taxon>
        <taxon>Ectopseudomonas</taxon>
    </lineage>
</organism>
<evidence type="ECO:0000313" key="2">
    <source>
        <dbReference type="Proteomes" id="UP000244052"/>
    </source>
</evidence>
<dbReference type="RefSeq" id="WP_108235078.1">
    <property type="nucleotide sequence ID" value="NZ_JBPQFX010000002.1"/>
</dbReference>